<dbReference type="Pfam" id="PF02752">
    <property type="entry name" value="Arrestin_C"/>
    <property type="match status" value="1"/>
</dbReference>
<dbReference type="SMART" id="SM01017">
    <property type="entry name" value="Arrestin_C"/>
    <property type="match status" value="1"/>
</dbReference>
<dbReference type="EMBL" id="BTRK01000001">
    <property type="protein sequence ID" value="GMR30111.1"/>
    <property type="molecule type" value="Genomic_DNA"/>
</dbReference>
<dbReference type="SUPFAM" id="SSF81296">
    <property type="entry name" value="E set domains"/>
    <property type="match status" value="2"/>
</dbReference>
<protein>
    <recommendedName>
        <fullName evidence="2">Arrestin C-terminal-like domain-containing protein</fullName>
    </recommendedName>
</protein>
<dbReference type="Proteomes" id="UP001328107">
    <property type="component" value="Unassembled WGS sequence"/>
</dbReference>
<reference evidence="5" key="1">
    <citation type="submission" date="2022-10" db="EMBL/GenBank/DDBJ databases">
        <title>Genome assembly of Pristionchus species.</title>
        <authorList>
            <person name="Yoshida K."/>
            <person name="Sommer R.J."/>
        </authorList>
    </citation>
    <scope>NUCLEOTIDE SEQUENCE [LARGE SCALE GENOMIC DNA]</scope>
    <source>
        <strain evidence="4 5">RS5460</strain>
    </source>
</reference>
<dbReference type="InterPro" id="IPR014752">
    <property type="entry name" value="Arrestin-like_C"/>
</dbReference>
<comment type="caution">
    <text evidence="3">The sequence shown here is derived from an EMBL/GenBank/DDBJ whole genome shotgun (WGS) entry which is preliminary data.</text>
</comment>
<dbReference type="InterPro" id="IPR011021">
    <property type="entry name" value="Arrestin-like_N"/>
</dbReference>
<dbReference type="InterPro" id="IPR011022">
    <property type="entry name" value="Arrestin_C-like"/>
</dbReference>
<evidence type="ECO:0000313" key="5">
    <source>
        <dbReference type="Proteomes" id="UP001328107"/>
    </source>
</evidence>
<feature type="domain" description="Arrestin C-terminal-like" evidence="2">
    <location>
        <begin position="201"/>
        <end position="345"/>
    </location>
</feature>
<comment type="similarity">
    <text evidence="1">Belongs to the arrestin family.</text>
</comment>
<evidence type="ECO:0000313" key="4">
    <source>
        <dbReference type="EMBL" id="GMR30114.1"/>
    </source>
</evidence>
<dbReference type="PANTHER" id="PTHR11188:SF175">
    <property type="entry name" value="ARRESTIN C-TERMINAL-LIKE DOMAIN-CONTAINING PROTEIN"/>
    <property type="match status" value="1"/>
</dbReference>
<dbReference type="AlphaFoldDB" id="A0AAN5C6A2"/>
<dbReference type="PANTHER" id="PTHR11188">
    <property type="entry name" value="ARRESTIN DOMAIN CONTAINING PROTEIN"/>
    <property type="match status" value="1"/>
</dbReference>
<accession>A0AAN5C6A2</accession>
<evidence type="ECO:0000313" key="3">
    <source>
        <dbReference type="EMBL" id="GMR30111.1"/>
    </source>
</evidence>
<name>A0AAN5C6A2_9BILA</name>
<reference evidence="3" key="2">
    <citation type="submission" date="2023-06" db="EMBL/GenBank/DDBJ databases">
        <title>Genome assembly of Pristionchus species.</title>
        <authorList>
            <person name="Yoshida K."/>
            <person name="Sommer R.J."/>
        </authorList>
    </citation>
    <scope>NUCLEOTIDE SEQUENCE</scope>
    <source>
        <strain evidence="3">RS5460</strain>
    </source>
</reference>
<evidence type="ECO:0000259" key="2">
    <source>
        <dbReference type="SMART" id="SM01017"/>
    </source>
</evidence>
<proteinExistence type="inferred from homology"/>
<sequence>MSLYGHMTEISIELRNTDGVFAPGQEVSGTVVLFLKSTVKASSVLVSINGEARTHWSGYTAKQRYISQSDENVLHPSRTHSAVDATFADPIPYDAVTPYVNETSIVWSPPTDQANDEIHAGTHRFPFRFFLPSKCPHSFEGKFGFIRYYCMAKIEQSRFNGDKSTKTVLTVIPTSDLNRIPNANLPILTSQSKEIRTFFFKNGRITLTMKLNKRGFVTGEQVAITADVVNSSSHKIKNIRTKILKHSTFNAFRGGGTITPGKTNKSLYKNEDTKEVFKLEEKLAIDKGKSEKIMRTITIPEIAASFKNCPIIKVEYLLEMTLATAGPVGTSVSAQLPVVIGTIPTREITAIPQTFEQLPIPIYEDQWSNPPPSYDESMMQRLISDNTISSFQSISSRSSGRESL</sequence>
<dbReference type="Gene3D" id="2.60.40.640">
    <property type="match status" value="2"/>
</dbReference>
<dbReference type="EMBL" id="BTRK01000001">
    <property type="protein sequence ID" value="GMR30114.1"/>
    <property type="molecule type" value="Genomic_DNA"/>
</dbReference>
<dbReference type="InterPro" id="IPR050357">
    <property type="entry name" value="Arrestin_domain-protein"/>
</dbReference>
<evidence type="ECO:0000256" key="1">
    <source>
        <dbReference type="ARBA" id="ARBA00005298"/>
    </source>
</evidence>
<organism evidence="3 5">
    <name type="scientific">Pristionchus mayeri</name>
    <dbReference type="NCBI Taxonomy" id="1317129"/>
    <lineage>
        <taxon>Eukaryota</taxon>
        <taxon>Metazoa</taxon>
        <taxon>Ecdysozoa</taxon>
        <taxon>Nematoda</taxon>
        <taxon>Chromadorea</taxon>
        <taxon>Rhabditida</taxon>
        <taxon>Rhabditina</taxon>
        <taxon>Diplogasteromorpha</taxon>
        <taxon>Diplogasteroidea</taxon>
        <taxon>Neodiplogasteridae</taxon>
        <taxon>Pristionchus</taxon>
    </lineage>
</organism>
<dbReference type="InterPro" id="IPR014756">
    <property type="entry name" value="Ig_E-set"/>
</dbReference>
<gene>
    <name evidence="3" type="ORF">PMAYCL1PPCAC_00306</name>
    <name evidence="4" type="ORF">PMAYCL1PPCAC_00309</name>
</gene>
<dbReference type="GO" id="GO:0005737">
    <property type="term" value="C:cytoplasm"/>
    <property type="evidence" value="ECO:0007669"/>
    <property type="project" value="TreeGrafter"/>
</dbReference>
<keyword evidence="5" id="KW-1185">Reference proteome</keyword>
<dbReference type="Pfam" id="PF00339">
    <property type="entry name" value="Arrestin_N"/>
    <property type="match status" value="1"/>
</dbReference>
<dbReference type="GO" id="GO:0015031">
    <property type="term" value="P:protein transport"/>
    <property type="evidence" value="ECO:0007669"/>
    <property type="project" value="TreeGrafter"/>
</dbReference>